<evidence type="ECO:0000256" key="1">
    <source>
        <dbReference type="SAM" id="MobiDB-lite"/>
    </source>
</evidence>
<reference evidence="3 4" key="1">
    <citation type="journal article" date="2018" name="Microb. Genom.">
        <title>Expanding an expanded genome: long-read sequencing of Trypanosoma cruzi.</title>
        <authorList>
            <person name="Berna L."/>
            <person name="Rodriguez M."/>
            <person name="Chiribao M.L."/>
            <person name="Parodi-Talice A."/>
            <person name="Pita S."/>
            <person name="Rijo G."/>
            <person name="Alvarez-Valin F."/>
            <person name="Robello C."/>
        </authorList>
    </citation>
    <scope>NUCLEOTIDE SEQUENCE [LARGE SCALE GENOMIC DNA]</scope>
    <source>
        <strain evidence="3 4">TCC</strain>
    </source>
</reference>
<evidence type="ECO:0000313" key="3">
    <source>
        <dbReference type="EMBL" id="PWV20018.1"/>
    </source>
</evidence>
<comment type="caution">
    <text evidence="3">The sequence shown here is derived from an EMBL/GenBank/DDBJ whole genome shotgun (WGS) entry which is preliminary data.</text>
</comment>
<protein>
    <submittedName>
        <fullName evidence="3">Mucin-associated surface protein (MASP)</fullName>
    </submittedName>
</protein>
<dbReference type="VEuPathDB" id="TriTrypDB:C3747_7g570"/>
<dbReference type="Proteomes" id="UP000246078">
    <property type="component" value="Unassembled WGS sequence"/>
</dbReference>
<feature type="compositionally biased region" description="Polar residues" evidence="1">
    <location>
        <begin position="307"/>
        <end position="330"/>
    </location>
</feature>
<proteinExistence type="predicted"/>
<feature type="chain" id="PRO_5030059121" evidence="2">
    <location>
        <begin position="29"/>
        <end position="379"/>
    </location>
</feature>
<dbReference type="VEuPathDB" id="TriTrypDB:C4B63_1g246"/>
<accession>A0A2V2XGR7</accession>
<keyword evidence="2" id="KW-0732">Signal</keyword>
<dbReference type="VEuPathDB" id="TriTrypDB:Tc_MARK_8822"/>
<feature type="compositionally biased region" description="Polar residues" evidence="1">
    <location>
        <begin position="191"/>
        <end position="221"/>
    </location>
</feature>
<feature type="region of interest" description="Disordered" evidence="1">
    <location>
        <begin position="45"/>
        <end position="356"/>
    </location>
</feature>
<sequence length="379" mass="38910">MAMMMTGRVLLVCALCVLWCGAAMVVVAEVVNSSSEPAVEKSIIAPDPQKGNDLREITDVEGPKPLEDDGIRDSATLPERETCKNDLTKSPMCNKGSEVVIDSPSVLVGPNEHHEAQDRGSPAPSEVDKTREKKEVQERPQDVETLPPDPATVKEPKITMPAEHSSSPSPPNATVTASSAEIPGGGGGTVQRDNMPNTSNDNDGSKSRTAQPDSASGNTPVSADEDTSSNGGAPQVNTAADTDSAGSTTALSTTNTKKENNGDSGGSSLAASPAVWNNTDTTTTTTTHDASKYKKDGVKLPTEDLEQNASKTNPDADSGTTETAAANSEVPTAANNATNITSNTETTADSDSSTAVSHTTSPLLLLLVVACAAAAVVAA</sequence>
<dbReference type="VEuPathDB" id="TriTrypDB:TCSYLVIO_005250"/>
<feature type="compositionally biased region" description="Low complexity" evidence="1">
    <location>
        <begin position="332"/>
        <end position="356"/>
    </location>
</feature>
<evidence type="ECO:0000313" key="4">
    <source>
        <dbReference type="Proteomes" id="UP000246078"/>
    </source>
</evidence>
<dbReference type="VEuPathDB" id="TriTrypDB:BCY84_02671"/>
<feature type="compositionally biased region" description="Basic and acidic residues" evidence="1">
    <location>
        <begin position="126"/>
        <end position="142"/>
    </location>
</feature>
<dbReference type="VEuPathDB" id="TriTrypDB:TcYC6_0160120"/>
<organism evidence="3 4">
    <name type="scientific">Trypanosoma cruzi</name>
    <dbReference type="NCBI Taxonomy" id="5693"/>
    <lineage>
        <taxon>Eukaryota</taxon>
        <taxon>Discoba</taxon>
        <taxon>Euglenozoa</taxon>
        <taxon>Kinetoplastea</taxon>
        <taxon>Metakinetoplastina</taxon>
        <taxon>Trypanosomatida</taxon>
        <taxon>Trypanosomatidae</taxon>
        <taxon>Trypanosoma</taxon>
        <taxon>Schizotrypanum</taxon>
    </lineage>
</organism>
<dbReference type="VEuPathDB" id="TriTrypDB:TcCLB.509217.90"/>
<dbReference type="VEuPathDB" id="TriTrypDB:TcBrA4_0171680"/>
<feature type="compositionally biased region" description="Basic and acidic residues" evidence="1">
    <location>
        <begin position="50"/>
        <end position="87"/>
    </location>
</feature>
<gene>
    <name evidence="3" type="ORF">C3747_7g570</name>
</gene>
<feature type="compositionally biased region" description="Polar residues" evidence="1">
    <location>
        <begin position="266"/>
        <end position="278"/>
    </location>
</feature>
<dbReference type="EMBL" id="PRFC01000007">
    <property type="protein sequence ID" value="PWV20018.1"/>
    <property type="molecule type" value="Genomic_DNA"/>
</dbReference>
<evidence type="ECO:0000256" key="2">
    <source>
        <dbReference type="SAM" id="SignalP"/>
    </source>
</evidence>
<dbReference type="VEuPathDB" id="TriTrypDB:ECC02_013356"/>
<feature type="signal peptide" evidence="2">
    <location>
        <begin position="1"/>
        <end position="28"/>
    </location>
</feature>
<name>A0A2V2XGR7_TRYCR</name>
<dbReference type="VEuPathDB" id="TriTrypDB:TcCLB.510371.100"/>
<feature type="compositionally biased region" description="Polar residues" evidence="1">
    <location>
        <begin position="164"/>
        <end position="179"/>
    </location>
</feature>
<dbReference type="VEuPathDB" id="TriTrypDB:TCDM_08844"/>
<feature type="compositionally biased region" description="Low complexity" evidence="1">
    <location>
        <begin position="237"/>
        <end position="255"/>
    </location>
</feature>
<dbReference type="VEuPathDB" id="TriTrypDB:TcCL_NonESM09188"/>
<dbReference type="AlphaFoldDB" id="A0A2V2XGR7"/>
<feature type="compositionally biased region" description="Basic and acidic residues" evidence="1">
    <location>
        <begin position="289"/>
        <end position="302"/>
    </location>
</feature>